<protein>
    <submittedName>
        <fullName evidence="1">Uncharacterized protein</fullName>
    </submittedName>
</protein>
<reference evidence="1" key="1">
    <citation type="submission" date="2021-03" db="EMBL/GenBank/DDBJ databases">
        <authorList>
            <consortium name="DOE Joint Genome Institute"/>
            <person name="Ahrendt S."/>
            <person name="Looney B.P."/>
            <person name="Miyauchi S."/>
            <person name="Morin E."/>
            <person name="Drula E."/>
            <person name="Courty P.E."/>
            <person name="Chicoki N."/>
            <person name="Fauchery L."/>
            <person name="Kohler A."/>
            <person name="Kuo A."/>
            <person name="Labutti K."/>
            <person name="Pangilinan J."/>
            <person name="Lipzen A."/>
            <person name="Riley R."/>
            <person name="Andreopoulos W."/>
            <person name="He G."/>
            <person name="Johnson J."/>
            <person name="Barry K.W."/>
            <person name="Grigoriev I.V."/>
            <person name="Nagy L."/>
            <person name="Hibbett D."/>
            <person name="Henrissat B."/>
            <person name="Matheny P.B."/>
            <person name="Labbe J."/>
            <person name="Martin F."/>
        </authorList>
    </citation>
    <scope>NUCLEOTIDE SEQUENCE</scope>
    <source>
        <strain evidence="1">HHB10654</strain>
    </source>
</reference>
<dbReference type="Proteomes" id="UP000814140">
    <property type="component" value="Unassembled WGS sequence"/>
</dbReference>
<gene>
    <name evidence="1" type="ORF">BV25DRAFT_1819310</name>
</gene>
<dbReference type="EMBL" id="MU277189">
    <property type="protein sequence ID" value="KAI0067855.1"/>
    <property type="molecule type" value="Genomic_DNA"/>
</dbReference>
<reference evidence="1" key="2">
    <citation type="journal article" date="2022" name="New Phytol.">
        <title>Evolutionary transition to the ectomycorrhizal habit in the genomes of a hyperdiverse lineage of mushroom-forming fungi.</title>
        <authorList>
            <person name="Looney B."/>
            <person name="Miyauchi S."/>
            <person name="Morin E."/>
            <person name="Drula E."/>
            <person name="Courty P.E."/>
            <person name="Kohler A."/>
            <person name="Kuo A."/>
            <person name="LaButti K."/>
            <person name="Pangilinan J."/>
            <person name="Lipzen A."/>
            <person name="Riley R."/>
            <person name="Andreopoulos W."/>
            <person name="He G."/>
            <person name="Johnson J."/>
            <person name="Nolan M."/>
            <person name="Tritt A."/>
            <person name="Barry K.W."/>
            <person name="Grigoriev I.V."/>
            <person name="Nagy L.G."/>
            <person name="Hibbett D."/>
            <person name="Henrissat B."/>
            <person name="Matheny P.B."/>
            <person name="Labbe J."/>
            <person name="Martin F.M."/>
        </authorList>
    </citation>
    <scope>NUCLEOTIDE SEQUENCE</scope>
    <source>
        <strain evidence="1">HHB10654</strain>
    </source>
</reference>
<name>A0ACB8THK5_9AGAM</name>
<organism evidence="1 2">
    <name type="scientific">Artomyces pyxidatus</name>
    <dbReference type="NCBI Taxonomy" id="48021"/>
    <lineage>
        <taxon>Eukaryota</taxon>
        <taxon>Fungi</taxon>
        <taxon>Dikarya</taxon>
        <taxon>Basidiomycota</taxon>
        <taxon>Agaricomycotina</taxon>
        <taxon>Agaricomycetes</taxon>
        <taxon>Russulales</taxon>
        <taxon>Auriscalpiaceae</taxon>
        <taxon>Artomyces</taxon>
    </lineage>
</organism>
<evidence type="ECO:0000313" key="2">
    <source>
        <dbReference type="Proteomes" id="UP000814140"/>
    </source>
</evidence>
<evidence type="ECO:0000313" key="1">
    <source>
        <dbReference type="EMBL" id="KAI0067855.1"/>
    </source>
</evidence>
<accession>A0ACB8THK5</accession>
<sequence>MSSPRQPHMLWSSASTGSFAKYRRPSLSLIPLVLVQDAQDPVRTPAETPHRYRFSRTSIILSAFGFAVLVLVAIFLAIFTSFVQAQEAAAAAASSSAAASARSS</sequence>
<comment type="caution">
    <text evidence="1">The sequence shown here is derived from an EMBL/GenBank/DDBJ whole genome shotgun (WGS) entry which is preliminary data.</text>
</comment>
<keyword evidence="2" id="KW-1185">Reference proteome</keyword>
<proteinExistence type="predicted"/>